<reference evidence="1" key="1">
    <citation type="submission" date="2021-11" db="EMBL/GenBank/DDBJ databases">
        <authorList>
            <person name="Rong C."/>
            <person name="Yang Y."/>
            <person name="Li S."/>
            <person name="Zhou K."/>
            <person name="Xu Y."/>
            <person name="Zhang R."/>
            <person name="Zhang Y."/>
        </authorList>
    </citation>
    <scope>NUCLEOTIDE SEQUENCE</scope>
</reference>
<gene>
    <name evidence="1" type="ORF">SSZBM1_133</name>
</gene>
<evidence type="ECO:0000313" key="1">
    <source>
        <dbReference type="EMBL" id="UNH61250.1"/>
    </source>
</evidence>
<accession>A0AC61TTS3</accession>
<evidence type="ECO:0000313" key="2">
    <source>
        <dbReference type="Proteomes" id="UP000829362"/>
    </source>
</evidence>
<keyword evidence="2" id="KW-1185">Reference proteome</keyword>
<proteinExistence type="predicted"/>
<protein>
    <submittedName>
        <fullName evidence="1">Uncharacterized protein</fullName>
    </submittedName>
</protein>
<name>A0AC61TTS3_9CAUD</name>
<dbReference type="EMBL" id="OL473597">
    <property type="protein sequence ID" value="UNH61250.1"/>
    <property type="molecule type" value="Genomic_DNA"/>
</dbReference>
<dbReference type="Proteomes" id="UP000829362">
    <property type="component" value="Segment"/>
</dbReference>
<sequence>MAFGSSKVAVLESKLNIYEDLSKEMLDKLERAVETISQNSQKVAVVLERHENRLEDTDKTHSMLLKMVEEIKNSNSADHAKVTGKINELENKIDELYKFRWIAVGIAVAAVTLINAPEIFGRILTPGHKTSMIPAAISVPYERS</sequence>
<organism evidence="1 2">
    <name type="scientific">Synechococcus phage S-SZBM1</name>
    <dbReference type="NCBI Taxonomy" id="2926475"/>
    <lineage>
        <taxon>Viruses</taxon>
        <taxon>Duplodnaviria</taxon>
        <taxon>Heunggongvirae</taxon>
        <taxon>Uroviricota</taxon>
        <taxon>Caudoviricetes</taxon>
        <taxon>Pantevenvirales</taxon>
        <taxon>Kyanoviridae</taxon>
        <taxon>Shenzhenivirus</taxon>
        <taxon>Shenzhenivirus sszbm1</taxon>
    </lineage>
</organism>